<evidence type="ECO:0000256" key="1">
    <source>
        <dbReference type="SAM" id="MobiDB-lite"/>
    </source>
</evidence>
<evidence type="ECO:0000313" key="2">
    <source>
        <dbReference type="EMBL" id="MBB5978524.1"/>
    </source>
</evidence>
<name>A0A841DHA4_9ACTN</name>
<keyword evidence="3" id="KW-1185">Reference proteome</keyword>
<dbReference type="AlphaFoldDB" id="A0A841DHA4"/>
<feature type="region of interest" description="Disordered" evidence="1">
    <location>
        <begin position="1"/>
        <end position="27"/>
    </location>
</feature>
<dbReference type="EMBL" id="JACHNF010000001">
    <property type="protein sequence ID" value="MBB5978524.1"/>
    <property type="molecule type" value="Genomic_DNA"/>
</dbReference>
<accession>A0A841DHA4</accession>
<organism evidence="2 3">
    <name type="scientific">Kribbella solani</name>
    <dbReference type="NCBI Taxonomy" id="236067"/>
    <lineage>
        <taxon>Bacteria</taxon>
        <taxon>Bacillati</taxon>
        <taxon>Actinomycetota</taxon>
        <taxon>Actinomycetes</taxon>
        <taxon>Propionibacteriales</taxon>
        <taxon>Kribbellaceae</taxon>
        <taxon>Kribbella</taxon>
    </lineage>
</organism>
<dbReference type="Proteomes" id="UP000558997">
    <property type="component" value="Unassembled WGS sequence"/>
</dbReference>
<comment type="caution">
    <text evidence="2">The sequence shown here is derived from an EMBL/GenBank/DDBJ whole genome shotgun (WGS) entry which is preliminary data.</text>
</comment>
<sequence>MTRTPKEVRDWSEECDRGRSGPLRSGVPRHLMRMPEMARAITRRWISEVPSKIV</sequence>
<gene>
    <name evidence="2" type="ORF">HDA44_001865</name>
</gene>
<evidence type="ECO:0000313" key="3">
    <source>
        <dbReference type="Proteomes" id="UP000558997"/>
    </source>
</evidence>
<proteinExistence type="predicted"/>
<reference evidence="2 3" key="1">
    <citation type="submission" date="2020-08" db="EMBL/GenBank/DDBJ databases">
        <title>Sequencing the genomes of 1000 actinobacteria strains.</title>
        <authorList>
            <person name="Klenk H.-P."/>
        </authorList>
    </citation>
    <scope>NUCLEOTIDE SEQUENCE [LARGE SCALE GENOMIC DNA]</scope>
    <source>
        <strain evidence="2 3">DSM 17294</strain>
    </source>
</reference>
<feature type="compositionally biased region" description="Basic and acidic residues" evidence="1">
    <location>
        <begin position="1"/>
        <end position="19"/>
    </location>
</feature>
<protein>
    <submittedName>
        <fullName evidence="2">Uncharacterized protein</fullName>
    </submittedName>
</protein>